<organism evidence="2 3">
    <name type="scientific">Plakobranchus ocellatus</name>
    <dbReference type="NCBI Taxonomy" id="259542"/>
    <lineage>
        <taxon>Eukaryota</taxon>
        <taxon>Metazoa</taxon>
        <taxon>Spiralia</taxon>
        <taxon>Lophotrochozoa</taxon>
        <taxon>Mollusca</taxon>
        <taxon>Gastropoda</taxon>
        <taxon>Heterobranchia</taxon>
        <taxon>Euthyneura</taxon>
        <taxon>Panpulmonata</taxon>
        <taxon>Sacoglossa</taxon>
        <taxon>Placobranchoidea</taxon>
        <taxon>Plakobranchidae</taxon>
        <taxon>Plakobranchus</taxon>
    </lineage>
</organism>
<dbReference type="AlphaFoldDB" id="A0AAV3ZLV4"/>
<evidence type="ECO:0000259" key="1">
    <source>
        <dbReference type="Pfam" id="PF00078"/>
    </source>
</evidence>
<proteinExistence type="predicted"/>
<dbReference type="Pfam" id="PF00078">
    <property type="entry name" value="RVT_1"/>
    <property type="match status" value="1"/>
</dbReference>
<dbReference type="Proteomes" id="UP000735302">
    <property type="component" value="Unassembled WGS sequence"/>
</dbReference>
<dbReference type="Gene3D" id="3.10.10.10">
    <property type="entry name" value="HIV Type 1 Reverse Transcriptase, subunit A, domain 1"/>
    <property type="match status" value="1"/>
</dbReference>
<gene>
    <name evidence="2" type="ORF">PoB_002214200</name>
</gene>
<feature type="domain" description="Reverse transcriptase" evidence="1">
    <location>
        <begin position="31"/>
        <end position="91"/>
    </location>
</feature>
<dbReference type="InterPro" id="IPR000477">
    <property type="entry name" value="RT_dom"/>
</dbReference>
<keyword evidence="3" id="KW-1185">Reference proteome</keyword>
<name>A0AAV3ZLV4_9GAST</name>
<dbReference type="SUPFAM" id="SSF56672">
    <property type="entry name" value="DNA/RNA polymerases"/>
    <property type="match status" value="1"/>
</dbReference>
<dbReference type="Gene3D" id="3.30.70.270">
    <property type="match status" value="1"/>
</dbReference>
<dbReference type="InterPro" id="IPR043502">
    <property type="entry name" value="DNA/RNA_pol_sf"/>
</dbReference>
<protein>
    <submittedName>
        <fullName evidence="2">Retrovirus-related pol polyprotein from transposon opus</fullName>
    </submittedName>
</protein>
<comment type="caution">
    <text evidence="2">The sequence shown here is derived from an EMBL/GenBank/DDBJ whole genome shotgun (WGS) entry which is preliminary data.</text>
</comment>
<evidence type="ECO:0000313" key="2">
    <source>
        <dbReference type="EMBL" id="GFN95636.1"/>
    </source>
</evidence>
<dbReference type="EMBL" id="BLXT01002522">
    <property type="protein sequence ID" value="GFN95636.1"/>
    <property type="molecule type" value="Genomic_DNA"/>
</dbReference>
<accession>A0AAV3ZLV4</accession>
<sequence>MGRKSTRFISNCYDPYDVGRANRRKKDGTVAENDRYCSKIDLSKGFWRIPVPQEDFPKMAFVIMDRHCELLRMPFGMMNSGATLICAVKMLVNEG</sequence>
<dbReference type="InterPro" id="IPR043128">
    <property type="entry name" value="Rev_trsase/Diguanyl_cyclase"/>
</dbReference>
<evidence type="ECO:0000313" key="3">
    <source>
        <dbReference type="Proteomes" id="UP000735302"/>
    </source>
</evidence>
<reference evidence="2 3" key="1">
    <citation type="journal article" date="2021" name="Elife">
        <title>Chloroplast acquisition without the gene transfer in kleptoplastic sea slugs, Plakobranchus ocellatus.</title>
        <authorList>
            <person name="Maeda T."/>
            <person name="Takahashi S."/>
            <person name="Yoshida T."/>
            <person name="Shimamura S."/>
            <person name="Takaki Y."/>
            <person name="Nagai Y."/>
            <person name="Toyoda A."/>
            <person name="Suzuki Y."/>
            <person name="Arimoto A."/>
            <person name="Ishii H."/>
            <person name="Satoh N."/>
            <person name="Nishiyama T."/>
            <person name="Hasebe M."/>
            <person name="Maruyama T."/>
            <person name="Minagawa J."/>
            <person name="Obokata J."/>
            <person name="Shigenobu S."/>
        </authorList>
    </citation>
    <scope>NUCLEOTIDE SEQUENCE [LARGE SCALE GENOMIC DNA]</scope>
</reference>